<organism evidence="2 3">
    <name type="scientific">Sagittula stellata (strain ATCC 700073 / DSM 11524 / E-37)</name>
    <dbReference type="NCBI Taxonomy" id="388399"/>
    <lineage>
        <taxon>Bacteria</taxon>
        <taxon>Pseudomonadati</taxon>
        <taxon>Pseudomonadota</taxon>
        <taxon>Alphaproteobacteria</taxon>
        <taxon>Rhodobacterales</taxon>
        <taxon>Roseobacteraceae</taxon>
        <taxon>Sagittula</taxon>
    </lineage>
</organism>
<dbReference type="Proteomes" id="UP000005713">
    <property type="component" value="Unassembled WGS sequence"/>
</dbReference>
<keyword evidence="3" id="KW-1185">Reference proteome</keyword>
<evidence type="ECO:0000259" key="1">
    <source>
        <dbReference type="Pfam" id="PF02602"/>
    </source>
</evidence>
<evidence type="ECO:0000313" key="3">
    <source>
        <dbReference type="Proteomes" id="UP000005713"/>
    </source>
</evidence>
<dbReference type="AlphaFoldDB" id="A3K8U1"/>
<reference evidence="2 3" key="1">
    <citation type="submission" date="2006-06" db="EMBL/GenBank/DDBJ databases">
        <authorList>
            <person name="Moran M.A."/>
            <person name="Ferriera S."/>
            <person name="Johnson J."/>
            <person name="Kravitz S."/>
            <person name="Beeson K."/>
            <person name="Sutton G."/>
            <person name="Rogers Y.-H."/>
            <person name="Friedman R."/>
            <person name="Frazier M."/>
            <person name="Venter J.C."/>
        </authorList>
    </citation>
    <scope>NUCLEOTIDE SEQUENCE [LARGE SCALE GENOMIC DNA]</scope>
    <source>
        <strain evidence="2 3">E-37</strain>
    </source>
</reference>
<dbReference type="GO" id="GO:0004852">
    <property type="term" value="F:uroporphyrinogen-III synthase activity"/>
    <property type="evidence" value="ECO:0007669"/>
    <property type="project" value="InterPro"/>
</dbReference>
<accession>A3K8U1</accession>
<name>A3K8U1_SAGS3</name>
<feature type="domain" description="Tetrapyrrole biosynthesis uroporphyrinogen III synthase" evidence="1">
    <location>
        <begin position="20"/>
        <end position="224"/>
    </location>
</feature>
<evidence type="ECO:0000313" key="2">
    <source>
        <dbReference type="EMBL" id="EBA06324.1"/>
    </source>
</evidence>
<dbReference type="eggNOG" id="COG1587">
    <property type="taxonomic scope" value="Bacteria"/>
</dbReference>
<comment type="caution">
    <text evidence="2">The sequence shown here is derived from an EMBL/GenBank/DDBJ whole genome shotgun (WGS) entry which is preliminary data.</text>
</comment>
<dbReference type="Gene3D" id="3.40.50.10090">
    <property type="match status" value="1"/>
</dbReference>
<dbReference type="InterPro" id="IPR003754">
    <property type="entry name" value="4pyrrol_synth_uPrphyn_synth"/>
</dbReference>
<sequence length="248" mass="26470">MHETLPVLLMTRPHAACARFVAELDRAGARFTPIMSPLFQIVQTEAHLPLDGVRGLIFSSVHGVAAWKARDLQFDMPCYIVGQATAQAAQAAGLRPAIVQPTAASLVKKMLDTGVEGPLLHLHGTHTRGDIARRLTFDGLYTRAVAVYDQPELELNETARAALVGDVPVVAPVFSPRTASLLAREKAKAPLLVAAMSEAVALALPPLHIVFLKVADRPDSGAMLAAVQETLDRAHAQMERSGASPDEG</sequence>
<dbReference type="CDD" id="cd06578">
    <property type="entry name" value="HemD"/>
    <property type="match status" value="1"/>
</dbReference>
<gene>
    <name evidence="2" type="ORF">SSE37_17840</name>
</gene>
<proteinExistence type="predicted"/>
<dbReference type="Pfam" id="PF02602">
    <property type="entry name" value="HEM4"/>
    <property type="match status" value="1"/>
</dbReference>
<dbReference type="EMBL" id="AAYA01000016">
    <property type="protein sequence ID" value="EBA06324.1"/>
    <property type="molecule type" value="Genomic_DNA"/>
</dbReference>
<dbReference type="InterPro" id="IPR036108">
    <property type="entry name" value="4pyrrol_syn_uPrphyn_synt_sf"/>
</dbReference>
<dbReference type="SUPFAM" id="SSF69618">
    <property type="entry name" value="HemD-like"/>
    <property type="match status" value="1"/>
</dbReference>
<protein>
    <recommendedName>
        <fullName evidence="1">Tetrapyrrole biosynthesis uroporphyrinogen III synthase domain-containing protein</fullName>
    </recommendedName>
</protein>
<dbReference type="GO" id="GO:0033014">
    <property type="term" value="P:tetrapyrrole biosynthetic process"/>
    <property type="evidence" value="ECO:0007669"/>
    <property type="project" value="InterPro"/>
</dbReference>